<name>A0A0B5KXV7_9RHAB</name>
<sequence length="1983" mass="229665">MRFNYNKNRTVDIMWINDFFSISRKISGTIESMKLHLKNEELNQLSTILNTGLPERSKCIQLAINEDALNDTINNVSHNIPFYKLNECKAYAKSSEDIAREIVRCFKRSNYQSGFERPNKNTFLRCLRENVVEPMQRDFIIKDKLGPSFHLYYNTSDCSKKMPEIYNEWKSDLKYTNYDSNSCVMKDIFCTEFKQNDEAVFFSVGKVQNWQEVRKSLVKVREPKTLNWKGLSTSTKLHFVANGIGSKKAFKAERERKLAEKCENGESLARKNETIAFWTSEVATEVNNECDYMSNWLMEKSIVNLRIKNDWSKKMQDLTTDSTGLLKNGLLNCIIENLLSRNLALVCKHYEDVARGILFKSTSTNKGLHLLNFNNPNVFVVTLQGMDVYKDKGEIRFFTITRRSKHVIPHCFPNNDSERTISGRDHYYSLSKIYSFNKSRWEHFMKSDPICAISLVIYRLISKQINEKRIHIDVANVNKQSVDKFITENCKLLCLIYMSANYSGQNKMSGLIDNFRYMLPAALSDYSGLIDYVKSKFIIGLKSAVQTKTFYCMKRCIVSYMDESSKISAKIMKEQNVDLALEENGTMDTDTIGLKIPLRQAFGELTWDCREDAFAEIHLAFFLTAKDLYSDFHRNLDFYNSVVGGELEYNDKIRPLFKGNEENVGYLLRDWEKFEVIKRGGFFCQEAALLNGRMVNRVVKQNSTDIEISVENEGIYDNVMSLDFLTSTRSSLKNETTAETYTMLESCLDAIEFECPELIESVNSIIEWMKDKFKEAYESESDLLKSYAIDIKYNSSSGDADISETQSSSENVIPIVKKKVINKDYILDDDSFESSSGGSSSYSFVKTCTDTEKMYFTDKEKDMLAKLCIDYVIGNNSVIVKDSEMALVVEKFCRVNQNEFFIRISELEQSLNKKEGDYFTGTLHKLSLLNISFNYITLLSTFKMVPKGQRTWKDREIFIENKSRFVDAVLEHICKKICELIPEEQITRKGDNKAIDTKAFQSRAFKWKSTPSLNLNMKNPKKEVYFLTGDMTKWSNWDLMHRLHFLNNCYTDGLKNNFAKIMRTYGRTNGNRAIRLTDKFLENPLLMQSIEENLLKINSRFPLANIKQNWLQGIRNYNSTLAHYGAMESIRYILKELLGDEIYIDFLVHSDDFVMAIGLCYERNELGLFEKQLFYKDRESDYLHGLKPLEIINFICFVLKLNNNSVSIKKSSIHKLLVEFVSNSIIRGSICMSPEKQLLAVFSETSNLGNKDDVNGLLSNSNNAISKGAATSTIDTFLWFAMRKMRTMYSFNTGMRYDPVEKLGISRDFVPLQFFPDVKNSSILQFFTTCDIQDICNFIDLSERFSIGKLNESEERSLALYCALSKCYRRENIDTERFDTRTSYFCSFRFRLEKMKDNDISHKDCLPKYSIDITKLIDPTFELYRSHDTFSLLVDLHDRTNNTMIRQGLVRKTKASVIKLRGSAANEKNIRWSDSREYITMDKWFSDISDSINTLLADNMLFKSTIGAINTEIKNTFNFAIPTIKWLKNLKMGTVVERHTTYRNDLIRIPGIESENSTLNNKIGKLLTHEYCYPKYKIMNPYSINTYSIISELEIIRKKSKCLGLNIEDQKEMRIVINTLDKYYKESERSKLICTRATNQKFKNYEEAIKYIIVNNTVENSVVHMSLPGNIISDMTKKVNNYRLNANHISAIYTLERFAYYNNMTLSYSINNMDKVEFVRQAIMNVNYDRDIFGLKCAVWLEAVLLRTYTLAEKYDKSKLIIKYHKTDNDFEEGDQIKHIDAVVYCKYKNEKIIVEFNNGSCIIMAECNNGVILNCVKELDRLWKKYPINTYSADYSNNKGYTKFLNSYINERTGKGEYTITRNLTSFSVASIGNINLKYKRIDYSVVYMLSSDGKKVNHGDRSICNVSHKNTNGDFSGLNINIVDSCIIDLRNILALGNEYANKFLNSESHILQSIPFDLFDSALNDNNDRLKNALYFLQAP</sequence>
<dbReference type="GO" id="GO:0003968">
    <property type="term" value="F:RNA-directed RNA polymerase activity"/>
    <property type="evidence" value="ECO:0007669"/>
    <property type="project" value="UniProtKB-KW"/>
</dbReference>
<reference evidence="3" key="2">
    <citation type="journal article" date="2015" name="Elife">
        <title>Unprecedented genomic diversity of RNA viruses in arthropods reveals the ancestry of negative-sense RNA viruses.</title>
        <authorList>
            <person name="Li C.X."/>
            <person name="Shi M."/>
            <person name="Tian J.H."/>
            <person name="Lin X.D."/>
            <person name="Kang Y.J."/>
            <person name="Chen L.J."/>
            <person name="Qin X.C."/>
            <person name="Xu J."/>
            <person name="Holmes E.C."/>
            <person name="Zhang Y.Z."/>
        </authorList>
    </citation>
    <scope>NUCLEOTIDE SEQUENCE</scope>
    <source>
        <strain evidence="3">HKCC-1</strain>
    </source>
</reference>
<dbReference type="PROSITE" id="PS50525">
    <property type="entry name" value="RDRP_SSRNA_NEG_SEG"/>
    <property type="match status" value="1"/>
</dbReference>
<feature type="domain" description="RdRp catalytic" evidence="2">
    <location>
        <begin position="1014"/>
        <end position="1189"/>
    </location>
</feature>
<dbReference type="EMBL" id="KM817678">
    <property type="protein sequence ID" value="AJG39248.1"/>
    <property type="molecule type" value="Viral_cRNA"/>
</dbReference>
<organism evidence="3">
    <name type="scientific">Shuangao Bedbug Virus 1</name>
    <dbReference type="NCBI Taxonomy" id="1608071"/>
    <lineage>
        <taxon>Viruses</taxon>
        <taxon>Riboviria</taxon>
        <taxon>Orthornavirae</taxon>
        <taxon>Negarnaviricota</taxon>
        <taxon>Haploviricotina</taxon>
        <taxon>Monjiviricetes</taxon>
        <taxon>Mononegavirales</taxon>
        <taxon>Rhabdoviridae</taxon>
    </lineage>
</organism>
<dbReference type="InterPro" id="IPR007099">
    <property type="entry name" value="RNA-dir_pol_NSvirus"/>
</dbReference>
<protein>
    <submittedName>
        <fullName evidence="3">RNA-dependent RNA polymerase</fullName>
    </submittedName>
</protein>
<dbReference type="Pfam" id="PF04196">
    <property type="entry name" value="Bunya_RdRp"/>
    <property type="match status" value="1"/>
</dbReference>
<keyword evidence="3" id="KW-0548">Nucleotidyltransferase</keyword>
<evidence type="ECO:0000259" key="2">
    <source>
        <dbReference type="PROSITE" id="PS50525"/>
    </source>
</evidence>
<dbReference type="GO" id="GO:0006351">
    <property type="term" value="P:DNA-templated transcription"/>
    <property type="evidence" value="ECO:0007669"/>
    <property type="project" value="InterPro"/>
</dbReference>
<evidence type="ECO:0000256" key="1">
    <source>
        <dbReference type="ARBA" id="ARBA00022679"/>
    </source>
</evidence>
<proteinExistence type="predicted"/>
<accession>A0A0B5KXV7</accession>
<reference evidence="3" key="1">
    <citation type="submission" date="2014-09" db="EMBL/GenBank/DDBJ databases">
        <authorList>
            <person name="Li C.-X."/>
            <person name="Shi M."/>
            <person name="Tian J.-H."/>
            <person name="Lin X.-D."/>
            <person name="Kang Y.-J."/>
            <person name="Qin X.-C."/>
            <person name="Chen L.-J."/>
            <person name="Xu J."/>
            <person name="Holmes E.C."/>
        </authorList>
    </citation>
    <scope>NUCLEOTIDE SEQUENCE</scope>
    <source>
        <strain evidence="3">HKCC-1</strain>
    </source>
</reference>
<keyword evidence="3" id="KW-0696">RNA-directed RNA polymerase</keyword>
<gene>
    <name evidence="3" type="primary">L</name>
</gene>
<dbReference type="GO" id="GO:0039694">
    <property type="term" value="P:viral RNA genome replication"/>
    <property type="evidence" value="ECO:0007669"/>
    <property type="project" value="InterPro"/>
</dbReference>
<evidence type="ECO:0000313" key="3">
    <source>
        <dbReference type="EMBL" id="AJG39248.1"/>
    </source>
</evidence>
<dbReference type="InterPro" id="IPR007322">
    <property type="entry name" value="RNA_pol_bunyavir"/>
</dbReference>
<keyword evidence="1" id="KW-0808">Transferase</keyword>